<evidence type="ECO:0000259" key="1">
    <source>
        <dbReference type="Pfam" id="PF04784"/>
    </source>
</evidence>
<dbReference type="PANTHER" id="PTHR46361:SF3">
    <property type="entry name" value="ELECTRON CARRIER_ PROTEIN DISULFIDE OXIDOREDUCTASE"/>
    <property type="match status" value="1"/>
</dbReference>
<protein>
    <recommendedName>
        <fullName evidence="1">DUF547 domain-containing protein</fullName>
    </recommendedName>
</protein>
<keyword evidence="3" id="KW-1185">Reference proteome</keyword>
<proteinExistence type="predicted"/>
<accession>A0ABM8UYD5</accession>
<comment type="caution">
    <text evidence="2">The sequence shown here is derived from an EMBL/GenBank/DDBJ whole genome shotgun (WGS) entry which is preliminary data.</text>
</comment>
<evidence type="ECO:0000313" key="2">
    <source>
        <dbReference type="EMBL" id="CAG5074601.1"/>
    </source>
</evidence>
<evidence type="ECO:0000313" key="3">
    <source>
        <dbReference type="Proteomes" id="UP000679725"/>
    </source>
</evidence>
<dbReference type="Pfam" id="PF04784">
    <property type="entry name" value="DUF547"/>
    <property type="match status" value="1"/>
</dbReference>
<feature type="domain" description="DUF547" evidence="1">
    <location>
        <begin position="79"/>
        <end position="198"/>
    </location>
</feature>
<dbReference type="EMBL" id="CAJRAU010000012">
    <property type="protein sequence ID" value="CAG5074601.1"/>
    <property type="molecule type" value="Genomic_DNA"/>
</dbReference>
<name>A0ABM8UYD5_9BACT</name>
<dbReference type="InterPro" id="IPR006869">
    <property type="entry name" value="DUF547"/>
</dbReference>
<sequence length="263" mass="29826">MVNGKKMKWILVITGLVLALWAVGLLPVAGQSNKEPDRKLIALSGKLLLQVKMDEPVDSLRKALAMMITDSLISGLADDDARKTFWINIYNAYFQILATKEKKTRPAIFKEKLITIGGVKLSLDQIEHGILRRYRAKLSLGYLPQFFPGKTIKQLAVSKIDYRIHFALNCGATSCPPIAFYDYGKIDKQLSIAASSFLKTDTQINPQKKTVMVSRILQWFKADFGGNNGIKIILKKYLGEDFSEYSLKFKEYDWTQKMKNFDS</sequence>
<reference evidence="2 3" key="1">
    <citation type="submission" date="2021-04" db="EMBL/GenBank/DDBJ databases">
        <authorList>
            <person name="Rodrigo-Torres L."/>
            <person name="Arahal R. D."/>
            <person name="Lucena T."/>
        </authorList>
    </citation>
    <scope>NUCLEOTIDE SEQUENCE [LARGE SCALE GENOMIC DNA]</scope>
    <source>
        <strain evidence="2 3">CECT 9623</strain>
    </source>
</reference>
<gene>
    <name evidence="2" type="ORF">DYBT9623_05288</name>
</gene>
<dbReference type="PANTHER" id="PTHR46361">
    <property type="entry name" value="ELECTRON CARRIER/ PROTEIN DISULFIDE OXIDOREDUCTASE"/>
    <property type="match status" value="1"/>
</dbReference>
<organism evidence="2 3">
    <name type="scientific">Dyadobacter linearis</name>
    <dbReference type="NCBI Taxonomy" id="2823330"/>
    <lineage>
        <taxon>Bacteria</taxon>
        <taxon>Pseudomonadati</taxon>
        <taxon>Bacteroidota</taxon>
        <taxon>Cytophagia</taxon>
        <taxon>Cytophagales</taxon>
        <taxon>Spirosomataceae</taxon>
        <taxon>Dyadobacter</taxon>
    </lineage>
</organism>
<dbReference type="Proteomes" id="UP000679725">
    <property type="component" value="Unassembled WGS sequence"/>
</dbReference>